<evidence type="ECO:0000256" key="12">
    <source>
        <dbReference type="RuleBase" id="RU003832"/>
    </source>
</evidence>
<keyword evidence="6 12" id="KW-0812">Transmembrane</keyword>
<evidence type="ECO:0000256" key="3">
    <source>
        <dbReference type="ARBA" id="ARBA00008919"/>
    </source>
</evidence>
<evidence type="ECO:0000256" key="10">
    <source>
        <dbReference type="ARBA" id="ARBA00023136"/>
    </source>
</evidence>
<evidence type="ECO:0000256" key="9">
    <source>
        <dbReference type="ARBA" id="ARBA00023034"/>
    </source>
</evidence>
<dbReference type="GO" id="GO:0008417">
    <property type="term" value="F:fucosyltransferase activity"/>
    <property type="evidence" value="ECO:0007669"/>
    <property type="project" value="InterPro"/>
</dbReference>
<evidence type="ECO:0000256" key="4">
    <source>
        <dbReference type="ARBA" id="ARBA00022676"/>
    </source>
</evidence>
<keyword evidence="11" id="KW-0325">Glycoprotein</keyword>
<comment type="caution">
    <text evidence="15">The sequence shown here is derived from an EMBL/GenBank/DDBJ whole genome shotgun (WGS) entry which is preliminary data.</text>
</comment>
<feature type="domain" description="Fucosyltransferase N-terminal" evidence="14">
    <location>
        <begin position="63"/>
        <end position="169"/>
    </location>
</feature>
<accession>A0A8S9ZQ49</accession>
<dbReference type="SUPFAM" id="SSF53756">
    <property type="entry name" value="UDP-Glycosyltransferase/glycogen phosphorylase"/>
    <property type="match status" value="1"/>
</dbReference>
<dbReference type="Pfam" id="PF17039">
    <property type="entry name" value="Glyco_tran_10_N"/>
    <property type="match status" value="1"/>
</dbReference>
<dbReference type="InterPro" id="IPR055270">
    <property type="entry name" value="Glyco_tran_10_C"/>
</dbReference>
<keyword evidence="8 12" id="KW-1133">Transmembrane helix</keyword>
<evidence type="ECO:0000256" key="1">
    <source>
        <dbReference type="ARBA" id="ARBA00004447"/>
    </source>
</evidence>
<evidence type="ECO:0000313" key="15">
    <source>
        <dbReference type="EMBL" id="KAF7635381.1"/>
    </source>
</evidence>
<keyword evidence="9 12" id="KW-0333">Golgi apparatus</keyword>
<protein>
    <recommendedName>
        <fullName evidence="12">Fucosyltransferase</fullName>
        <ecNumber evidence="12">2.4.1.-</ecNumber>
    </recommendedName>
</protein>
<feature type="transmembrane region" description="Helical" evidence="12">
    <location>
        <begin position="12"/>
        <end position="33"/>
    </location>
</feature>
<evidence type="ECO:0000256" key="2">
    <source>
        <dbReference type="ARBA" id="ARBA00004922"/>
    </source>
</evidence>
<organism evidence="15 16">
    <name type="scientific">Meloidogyne graminicola</name>
    <dbReference type="NCBI Taxonomy" id="189291"/>
    <lineage>
        <taxon>Eukaryota</taxon>
        <taxon>Metazoa</taxon>
        <taxon>Ecdysozoa</taxon>
        <taxon>Nematoda</taxon>
        <taxon>Chromadorea</taxon>
        <taxon>Rhabditida</taxon>
        <taxon>Tylenchina</taxon>
        <taxon>Tylenchomorpha</taxon>
        <taxon>Tylenchoidea</taxon>
        <taxon>Meloidogynidae</taxon>
        <taxon>Meloidogyninae</taxon>
        <taxon>Meloidogyne</taxon>
    </lineage>
</organism>
<evidence type="ECO:0000256" key="11">
    <source>
        <dbReference type="ARBA" id="ARBA00023180"/>
    </source>
</evidence>
<dbReference type="Gene3D" id="3.40.50.11660">
    <property type="entry name" value="Glycosyl transferase family 10, C-terminal domain"/>
    <property type="match status" value="1"/>
</dbReference>
<evidence type="ECO:0000259" key="14">
    <source>
        <dbReference type="Pfam" id="PF17039"/>
    </source>
</evidence>
<dbReference type="InterPro" id="IPR031481">
    <property type="entry name" value="Glyco_tran_10_N"/>
</dbReference>
<dbReference type="PANTHER" id="PTHR48438:SF1">
    <property type="entry name" value="ALPHA-(1,3)-FUCOSYLTRANSFERASE C-RELATED"/>
    <property type="match status" value="1"/>
</dbReference>
<dbReference type="FunFam" id="3.40.50.11660:FF:000002">
    <property type="entry name" value="Alpha-(1,3)-fucosyltransferase"/>
    <property type="match status" value="1"/>
</dbReference>
<evidence type="ECO:0000256" key="7">
    <source>
        <dbReference type="ARBA" id="ARBA00022968"/>
    </source>
</evidence>
<feature type="domain" description="Fucosyltransferase C-terminal" evidence="13">
    <location>
        <begin position="202"/>
        <end position="381"/>
    </location>
</feature>
<evidence type="ECO:0000313" key="16">
    <source>
        <dbReference type="Proteomes" id="UP000605970"/>
    </source>
</evidence>
<dbReference type="Pfam" id="PF00852">
    <property type="entry name" value="Glyco_transf_10"/>
    <property type="match status" value="1"/>
</dbReference>
<name>A0A8S9ZQ49_9BILA</name>
<dbReference type="PANTHER" id="PTHR48438">
    <property type="entry name" value="ALPHA-(1,3)-FUCOSYLTRANSFERASE C-RELATED"/>
    <property type="match status" value="1"/>
</dbReference>
<comment type="subcellular location">
    <subcellularLocation>
        <location evidence="1 12">Golgi apparatus</location>
        <location evidence="1 12">Golgi stack membrane</location>
        <topology evidence="1 12">Single-pass type II membrane protein</topology>
    </subcellularLocation>
</comment>
<dbReference type="InterPro" id="IPR001503">
    <property type="entry name" value="Glyco_trans_10"/>
</dbReference>
<dbReference type="AlphaFoldDB" id="A0A8S9ZQ49"/>
<dbReference type="OrthoDB" id="5912041at2759"/>
<evidence type="ECO:0000256" key="6">
    <source>
        <dbReference type="ARBA" id="ARBA00022692"/>
    </source>
</evidence>
<keyword evidence="16" id="KW-1185">Reference proteome</keyword>
<gene>
    <name evidence="15" type="ORF">Mgra_00005202</name>
</gene>
<dbReference type="InterPro" id="IPR038577">
    <property type="entry name" value="GT10-like_C_sf"/>
</dbReference>
<dbReference type="GO" id="GO:0032580">
    <property type="term" value="C:Golgi cisterna membrane"/>
    <property type="evidence" value="ECO:0007669"/>
    <property type="project" value="UniProtKB-SubCell"/>
</dbReference>
<keyword evidence="10 12" id="KW-0472">Membrane</keyword>
<keyword evidence="5 12" id="KW-0808">Transferase</keyword>
<evidence type="ECO:0000256" key="5">
    <source>
        <dbReference type="ARBA" id="ARBA00022679"/>
    </source>
</evidence>
<proteinExistence type="inferred from homology"/>
<reference evidence="15" key="1">
    <citation type="journal article" date="2020" name="Ecol. Evol.">
        <title>Genome structure and content of the rice root-knot nematode (Meloidogyne graminicola).</title>
        <authorList>
            <person name="Phan N.T."/>
            <person name="Danchin E.G.J."/>
            <person name="Klopp C."/>
            <person name="Perfus-Barbeoch L."/>
            <person name="Kozlowski D.K."/>
            <person name="Koutsovoulos G.D."/>
            <person name="Lopez-Roques C."/>
            <person name="Bouchez O."/>
            <person name="Zahm M."/>
            <person name="Besnard G."/>
            <person name="Bellafiore S."/>
        </authorList>
    </citation>
    <scope>NUCLEOTIDE SEQUENCE</scope>
    <source>
        <strain evidence="15">VN-18</strain>
    </source>
</reference>
<evidence type="ECO:0000256" key="8">
    <source>
        <dbReference type="ARBA" id="ARBA00022989"/>
    </source>
</evidence>
<dbReference type="EC" id="2.4.1.-" evidence="12"/>
<evidence type="ECO:0000259" key="13">
    <source>
        <dbReference type="Pfam" id="PF00852"/>
    </source>
</evidence>
<keyword evidence="4 12" id="KW-0328">Glycosyltransferase</keyword>
<dbReference type="EMBL" id="JABEBT010000043">
    <property type="protein sequence ID" value="KAF7635381.1"/>
    <property type="molecule type" value="Genomic_DNA"/>
</dbReference>
<keyword evidence="7" id="KW-0735">Signal-anchor</keyword>
<comment type="similarity">
    <text evidence="3 12">Belongs to the glycosyltransferase 10 family.</text>
</comment>
<comment type="pathway">
    <text evidence="2">Protein modification; protein glycosylation.</text>
</comment>
<sequence>MTEKVKNQRGLKVILVIAILALFALLYLFYTLYYNQFIVIYSEVLSKEPIWITKESVLVRWPTPLIIIWTGFYGNNFLSYWSIKNITEQCPYKCRYSDDKSLEKNASVILFHIRDRIDPLPKYRTPEQLYTFFVLESPPHTWGMGRDVSPDFFNITMTYRSDSDVLLPYDMFESYSEEDLKNGFISSEDVWTEEEIDRKIGNKTSLTLQFVSNCNTHSRREKYIEELKKYTEITQMGSCSGKKECDTECVDKLIDSHYFYLAFENSVCIDYLSEKFWRIKKLIVPVVLSRKIFKGVNVPSDSFIAADDFKSPKELIEHLKSVVADKNKYKSYLRWTQKYKRTLYSKEFWYPSCTLCTSLQPFCELCKLAHKNKKELKIKNIYELWNDGGRCQAGFAESVLLG</sequence>
<dbReference type="Proteomes" id="UP000605970">
    <property type="component" value="Unassembled WGS sequence"/>
</dbReference>